<accession>G7UPE8</accession>
<dbReference type="EMBL" id="CP003093">
    <property type="protein sequence ID" value="AER55568.1"/>
    <property type="molecule type" value="Genomic_DNA"/>
</dbReference>
<evidence type="ECO:0000256" key="1">
    <source>
        <dbReference type="SAM" id="MobiDB-lite"/>
    </source>
</evidence>
<feature type="compositionally biased region" description="Polar residues" evidence="1">
    <location>
        <begin position="59"/>
        <end position="75"/>
    </location>
</feature>
<sequence length="75" mass="7760">MRVPGIIVHGIALSTCLSLGACSPPPAPQRDEPPVPQASAAVQALHAPLDRARAVEGQVQASREAQDQQIAADTQ</sequence>
<feature type="region of interest" description="Disordered" evidence="1">
    <location>
        <begin position="55"/>
        <end position="75"/>
    </location>
</feature>
<dbReference type="PROSITE" id="PS51257">
    <property type="entry name" value="PROKAR_LIPOPROTEIN"/>
    <property type="match status" value="1"/>
</dbReference>
<dbReference type="RefSeq" id="WP_014159745.1">
    <property type="nucleotide sequence ID" value="NC_016147.2"/>
</dbReference>
<evidence type="ECO:0000313" key="2">
    <source>
        <dbReference type="EMBL" id="AER55568.1"/>
    </source>
</evidence>
<protein>
    <recommendedName>
        <fullName evidence="4">Lipoprotein</fullName>
    </recommendedName>
</protein>
<gene>
    <name evidence="2" type="ordered locus">DSC_04575</name>
</gene>
<dbReference type="KEGG" id="psd:DSC_04575"/>
<evidence type="ECO:0008006" key="4">
    <source>
        <dbReference type="Google" id="ProtNLM"/>
    </source>
</evidence>
<reference evidence="2 3" key="1">
    <citation type="journal article" date="2012" name="J. Bacteriol.">
        <title>Complete Genome Sequence of the BTEX-Degrading Bacterium Pseudoxanthomonas spadix BD-a59.</title>
        <authorList>
            <person name="Lee S.H."/>
            <person name="Jin H.M."/>
            <person name="Lee H.J."/>
            <person name="Kim J.M."/>
            <person name="Jeon C.O."/>
        </authorList>
    </citation>
    <scope>NUCLEOTIDE SEQUENCE [LARGE SCALE GENOMIC DNA]</scope>
    <source>
        <strain evidence="2 3">BD-a59</strain>
    </source>
</reference>
<organism evidence="2 3">
    <name type="scientific">Pseudoxanthomonas spadix (strain BD-a59)</name>
    <dbReference type="NCBI Taxonomy" id="1045855"/>
    <lineage>
        <taxon>Bacteria</taxon>
        <taxon>Pseudomonadati</taxon>
        <taxon>Pseudomonadota</taxon>
        <taxon>Gammaproteobacteria</taxon>
        <taxon>Lysobacterales</taxon>
        <taxon>Lysobacteraceae</taxon>
        <taxon>Pseudoxanthomonas</taxon>
    </lineage>
</organism>
<dbReference type="Proteomes" id="UP000005870">
    <property type="component" value="Chromosome"/>
</dbReference>
<name>G7UPE8_PSEUP</name>
<keyword evidence="3" id="KW-1185">Reference proteome</keyword>
<dbReference type="HOGENOM" id="CLU_2668404_0_0_6"/>
<evidence type="ECO:0000313" key="3">
    <source>
        <dbReference type="Proteomes" id="UP000005870"/>
    </source>
</evidence>
<proteinExistence type="predicted"/>
<dbReference type="AlphaFoldDB" id="G7UPE8"/>